<keyword evidence="1" id="KW-0812">Transmembrane</keyword>
<dbReference type="RefSeq" id="WP_203769900.1">
    <property type="nucleotide sequence ID" value="NZ_BAAAYJ010000007.1"/>
</dbReference>
<evidence type="ECO:0000313" key="2">
    <source>
        <dbReference type="EMBL" id="GIE50218.1"/>
    </source>
</evidence>
<keyword evidence="1" id="KW-1133">Transmembrane helix</keyword>
<dbReference type="AlphaFoldDB" id="A0A919JG99"/>
<keyword evidence="1" id="KW-0472">Membrane</keyword>
<feature type="transmembrane region" description="Helical" evidence="1">
    <location>
        <begin position="131"/>
        <end position="153"/>
    </location>
</feature>
<dbReference type="Proteomes" id="UP000647172">
    <property type="component" value="Unassembled WGS sequence"/>
</dbReference>
<sequence>MARRSAPAPRFALGRALRFGPVEVALLLGGLLLLLAGLWITVATTRTADRLQRHGVCVSARILAVSSLSWLKPGRSATVSYVVGAESYVARLHYSGPRPRAGLDVPLCAEVTDPTTFSVQDTELIGTSTGLWLAAGTGTVGIGAGFALVIAVAGSHQWRFGPGEDGPRGSWRDIRAVRPRHLRRR</sequence>
<organism evidence="2 3">
    <name type="scientific">Actinoplanes nipponensis</name>
    <dbReference type="NCBI Taxonomy" id="135950"/>
    <lineage>
        <taxon>Bacteria</taxon>
        <taxon>Bacillati</taxon>
        <taxon>Actinomycetota</taxon>
        <taxon>Actinomycetes</taxon>
        <taxon>Micromonosporales</taxon>
        <taxon>Micromonosporaceae</taxon>
        <taxon>Actinoplanes</taxon>
    </lineage>
</organism>
<reference evidence="2" key="1">
    <citation type="submission" date="2021-01" db="EMBL/GenBank/DDBJ databases">
        <title>Whole genome shotgun sequence of Actinoplanes nipponensis NBRC 14063.</title>
        <authorList>
            <person name="Komaki H."/>
            <person name="Tamura T."/>
        </authorList>
    </citation>
    <scope>NUCLEOTIDE SEQUENCE</scope>
    <source>
        <strain evidence="2">NBRC 14063</strain>
    </source>
</reference>
<feature type="transmembrane region" description="Helical" evidence="1">
    <location>
        <begin position="21"/>
        <end position="42"/>
    </location>
</feature>
<dbReference type="EMBL" id="BOMQ01000045">
    <property type="protein sequence ID" value="GIE50218.1"/>
    <property type="molecule type" value="Genomic_DNA"/>
</dbReference>
<keyword evidence="3" id="KW-1185">Reference proteome</keyword>
<evidence type="ECO:0000313" key="3">
    <source>
        <dbReference type="Proteomes" id="UP000647172"/>
    </source>
</evidence>
<protein>
    <submittedName>
        <fullName evidence="2">Uncharacterized protein</fullName>
    </submittedName>
</protein>
<name>A0A919JG99_9ACTN</name>
<accession>A0A919JG99</accession>
<gene>
    <name evidence="2" type="ORF">Ani05nite_37520</name>
</gene>
<proteinExistence type="predicted"/>
<comment type="caution">
    <text evidence="2">The sequence shown here is derived from an EMBL/GenBank/DDBJ whole genome shotgun (WGS) entry which is preliminary data.</text>
</comment>
<evidence type="ECO:0000256" key="1">
    <source>
        <dbReference type="SAM" id="Phobius"/>
    </source>
</evidence>